<comment type="caution">
    <text evidence="2">The sequence shown here is derived from an EMBL/GenBank/DDBJ whole genome shotgun (WGS) entry which is preliminary data.</text>
</comment>
<evidence type="ECO:0000313" key="3">
    <source>
        <dbReference type="Proteomes" id="UP001165289"/>
    </source>
</evidence>
<evidence type="ECO:0000313" key="2">
    <source>
        <dbReference type="EMBL" id="KAI6657839.1"/>
    </source>
</evidence>
<name>A0AAV7K9M9_9METZ</name>
<accession>A0AAV7K9M9</accession>
<reference evidence="2 3" key="1">
    <citation type="journal article" date="2023" name="BMC Biol.">
        <title>The compact genome of the sponge Oopsacas minuta (Hexactinellida) is lacking key metazoan core genes.</title>
        <authorList>
            <person name="Santini S."/>
            <person name="Schenkelaars Q."/>
            <person name="Jourda C."/>
            <person name="Duchesne M."/>
            <person name="Belahbib H."/>
            <person name="Rocher C."/>
            <person name="Selva M."/>
            <person name="Riesgo A."/>
            <person name="Vervoort M."/>
            <person name="Leys S.P."/>
            <person name="Kodjabachian L."/>
            <person name="Le Bivic A."/>
            <person name="Borchiellini C."/>
            <person name="Claverie J.M."/>
            <person name="Renard E."/>
        </authorList>
    </citation>
    <scope>NUCLEOTIDE SEQUENCE [LARGE SCALE GENOMIC DNA]</scope>
    <source>
        <strain evidence="2">SPO-2</strain>
    </source>
</reference>
<protein>
    <submittedName>
        <fullName evidence="2">Zinc finger BED domain-containing protein 4-like</fullName>
    </submittedName>
</protein>
<proteinExistence type="predicted"/>
<keyword evidence="3" id="KW-1185">Reference proteome</keyword>
<dbReference type="AlphaFoldDB" id="A0AAV7K9M9"/>
<sequence>MHGTPLKASLLWKYVYTCTPSLTDVQDLAELLYPKPPKSKNRKYLKVLTRRGYIAKFRIPNLCYYFQVHEKKEIHQPTGMRILDVDILEDAFLTSQGSIGRGTSKNNSKEKQSTLISLIAPPKKTVPKIPAKQNGQMPLSHILQATCCSSTSKRFRNVINKLTLNTKSPVEAPNQRTTASQDHQNPRQLITQLKQVKKVSVTIDLKNSRLRRSYDGITCYFIIDWNLESVMLTCSSFRVSHTADSIDEQFKNTTGSFGISNRYYTSSRTTLLT</sequence>
<evidence type="ECO:0000256" key="1">
    <source>
        <dbReference type="SAM" id="MobiDB-lite"/>
    </source>
</evidence>
<gene>
    <name evidence="2" type="ORF">LOD99_581</name>
</gene>
<dbReference type="EMBL" id="JAKMXF010000111">
    <property type="protein sequence ID" value="KAI6657839.1"/>
    <property type="molecule type" value="Genomic_DNA"/>
</dbReference>
<feature type="region of interest" description="Disordered" evidence="1">
    <location>
        <begin position="166"/>
        <end position="185"/>
    </location>
</feature>
<dbReference type="Proteomes" id="UP001165289">
    <property type="component" value="Unassembled WGS sequence"/>
</dbReference>
<organism evidence="2 3">
    <name type="scientific">Oopsacas minuta</name>
    <dbReference type="NCBI Taxonomy" id="111878"/>
    <lineage>
        <taxon>Eukaryota</taxon>
        <taxon>Metazoa</taxon>
        <taxon>Porifera</taxon>
        <taxon>Hexactinellida</taxon>
        <taxon>Hexasterophora</taxon>
        <taxon>Lyssacinosida</taxon>
        <taxon>Leucopsacidae</taxon>
        <taxon>Oopsacas</taxon>
    </lineage>
</organism>